<accession>A0A239PCG6</accession>
<feature type="transmembrane region" description="Helical" evidence="1">
    <location>
        <begin position="12"/>
        <end position="36"/>
    </location>
</feature>
<evidence type="ECO:0000256" key="1">
    <source>
        <dbReference type="SAM" id="Phobius"/>
    </source>
</evidence>
<gene>
    <name evidence="3" type="ORF">SAMN05421812_117155</name>
</gene>
<dbReference type="RefSeq" id="WP_089254511.1">
    <property type="nucleotide sequence ID" value="NZ_FZPH01000017.1"/>
</dbReference>
<dbReference type="AlphaFoldDB" id="A0A239PCG6"/>
<dbReference type="Proteomes" id="UP000198362">
    <property type="component" value="Unassembled WGS sequence"/>
</dbReference>
<dbReference type="Pfam" id="PF13239">
    <property type="entry name" value="2TM"/>
    <property type="match status" value="1"/>
</dbReference>
<name>A0A239PCG6_9ACTN</name>
<feature type="transmembrane region" description="Helical" evidence="1">
    <location>
        <begin position="42"/>
        <end position="63"/>
    </location>
</feature>
<dbReference type="OrthoDB" id="5145586at2"/>
<evidence type="ECO:0000313" key="3">
    <source>
        <dbReference type="EMBL" id="SNT64635.1"/>
    </source>
</evidence>
<reference evidence="3 4" key="1">
    <citation type="submission" date="2017-06" db="EMBL/GenBank/DDBJ databases">
        <authorList>
            <person name="Kim H.J."/>
            <person name="Triplett B.A."/>
        </authorList>
    </citation>
    <scope>NUCLEOTIDE SEQUENCE [LARGE SCALE GENOMIC DNA]</scope>
    <source>
        <strain evidence="3 4">CGMCC 4.5593</strain>
    </source>
</reference>
<dbReference type="EMBL" id="FZPH01000017">
    <property type="protein sequence ID" value="SNT64635.1"/>
    <property type="molecule type" value="Genomic_DNA"/>
</dbReference>
<evidence type="ECO:0000313" key="4">
    <source>
        <dbReference type="Proteomes" id="UP000198362"/>
    </source>
</evidence>
<organism evidence="3 4">
    <name type="scientific">Asanoa hainanensis</name>
    <dbReference type="NCBI Taxonomy" id="560556"/>
    <lineage>
        <taxon>Bacteria</taxon>
        <taxon>Bacillati</taxon>
        <taxon>Actinomycetota</taxon>
        <taxon>Actinomycetes</taxon>
        <taxon>Micromonosporales</taxon>
        <taxon>Micromonosporaceae</taxon>
        <taxon>Asanoa</taxon>
    </lineage>
</organism>
<keyword evidence="1" id="KW-0472">Membrane</keyword>
<evidence type="ECO:0000259" key="2">
    <source>
        <dbReference type="Pfam" id="PF13239"/>
    </source>
</evidence>
<feature type="domain" description="2TM" evidence="2">
    <location>
        <begin position="14"/>
        <end position="63"/>
    </location>
</feature>
<proteinExistence type="predicted"/>
<keyword evidence="1" id="KW-1133">Transmembrane helix</keyword>
<keyword evidence="4" id="KW-1185">Reference proteome</keyword>
<keyword evidence="1" id="KW-0812">Transmembrane</keyword>
<protein>
    <submittedName>
        <fullName evidence="3">2TM domain-containing protein</fullName>
    </submittedName>
</protein>
<sequence>MNKKSKMSDNALRVGLWVHVLCYVVGIAAQVVLWWLLTPDHFFWPLWSFLGWTIGLGFHIWAVRSGQAMRAVQDMRARY</sequence>
<dbReference type="InterPro" id="IPR025698">
    <property type="entry name" value="2TM_dom"/>
</dbReference>